<comment type="cofactor">
    <cofactor evidence="9">
        <name>Ca(2+)</name>
        <dbReference type="ChEBI" id="CHEBI:29108"/>
    </cofactor>
    <text evidence="9">Binds 1 Ca(2+) ion per subunit.</text>
</comment>
<dbReference type="GO" id="GO:0003810">
    <property type="term" value="F:protein-glutamine gamma-glutamyltransferase activity"/>
    <property type="evidence" value="ECO:0007669"/>
    <property type="project" value="UniProtKB-EC"/>
</dbReference>
<dbReference type="GO" id="GO:0046872">
    <property type="term" value="F:metal ion binding"/>
    <property type="evidence" value="ECO:0007669"/>
    <property type="project" value="UniProtKB-KW"/>
</dbReference>
<name>A0AAV7PAR7_PLEWA</name>
<evidence type="ECO:0000313" key="13">
    <source>
        <dbReference type="Proteomes" id="UP001066276"/>
    </source>
</evidence>
<dbReference type="InterPro" id="IPR014756">
    <property type="entry name" value="Ig_E-set"/>
</dbReference>
<evidence type="ECO:0000313" key="12">
    <source>
        <dbReference type="EMBL" id="KAJ1123934.1"/>
    </source>
</evidence>
<dbReference type="Pfam" id="PF00927">
    <property type="entry name" value="Transglut_C"/>
    <property type="match status" value="2"/>
</dbReference>
<dbReference type="PANTHER" id="PTHR11590">
    <property type="entry name" value="PROTEIN-GLUTAMINE GAMMA-GLUTAMYLTRANSFERASE"/>
    <property type="match status" value="1"/>
</dbReference>
<dbReference type="Pfam" id="PF01841">
    <property type="entry name" value="Transglut_core"/>
    <property type="match status" value="1"/>
</dbReference>
<dbReference type="EMBL" id="JANPWB010000011">
    <property type="protein sequence ID" value="KAJ1123934.1"/>
    <property type="molecule type" value="Genomic_DNA"/>
</dbReference>
<dbReference type="PANTHER" id="PTHR11590:SF50">
    <property type="entry name" value="PROTEIN-GLUTAMINE GAMMA-GLUTAMYLTRANSFERASE 6"/>
    <property type="match status" value="1"/>
</dbReference>
<keyword evidence="4 9" id="KW-0106">Calcium</keyword>
<dbReference type="PIRSF" id="PIRSF000459">
    <property type="entry name" value="TGM_EBP42"/>
    <property type="match status" value="1"/>
</dbReference>
<comment type="catalytic activity">
    <reaction evidence="7">
        <text>L-glutaminyl-[protein] + L-lysyl-[protein] = [protein]-L-lysyl-N(6)-5-L-glutamyl-[protein] + NH4(+)</text>
        <dbReference type="Rhea" id="RHEA:54816"/>
        <dbReference type="Rhea" id="RHEA-COMP:9752"/>
        <dbReference type="Rhea" id="RHEA-COMP:10207"/>
        <dbReference type="Rhea" id="RHEA-COMP:14005"/>
        <dbReference type="ChEBI" id="CHEBI:28938"/>
        <dbReference type="ChEBI" id="CHEBI:29969"/>
        <dbReference type="ChEBI" id="CHEBI:30011"/>
        <dbReference type="ChEBI" id="CHEBI:138370"/>
        <dbReference type="EC" id="2.3.2.13"/>
    </reaction>
</comment>
<gene>
    <name evidence="12" type="ORF">NDU88_002401</name>
</gene>
<sequence length="704" mass="79714">MSELQSIKEAHHTDVYSYPGLVVRRGQSFPITLNFNSSVSDWKSIIFTAQTGPPVEKPSKTKVVFPVTRFLRSGSWGAIVESSPANSLNVIIASPANAIIGRYELSVQITFDDQPTTFNLGNFVMLFNPWVSDDDVYMADEEERKEYILNENGMLFMGNEKSINTYGWNYGQFEDNILNICLELLDRNTNYRNDPVSDCSQRNDATYVGRIVSAMVNSNDEYGVVEGRWEKDFPGGVDPTTWSGSVEILRKWQSDGYQPVKYGQCWVFAGVMCTVLRCLGIPTRAVTNFHSAHNTDGNLAIDLFYDENGKFLDDMTKDSIWNFHMWNESWFIRRDLGAFYDGWQVLDSTPQEESQGLFRCGPTSVKAVKEGDIQLRYDAPFVFAEVNADRTNWVYYGPDRKERVHSDTYYIGQMMSTKAVGSDERVDITDTYKYPEGSEKEREAFNKALRRLQISGTIENESVERNATPRLPNGVRDPQPRTTTQDGGDGAPTISGKFKLTSGAMVGEDINLILNLKNLSAETKKVQVKISCSSILYTGRRIQDIFTDNKFATLGPKGETNIPLVIYYTEYGSYLGNNSMLAMTALCEVLNEEKLLVRKDISLDNPSVHIRFRDQPIVYEPVNVEIKFVNPLMLTVNDCILVAEGSGLIDGQIRAELPPMRPRERMRFKLEITPWKAGPRQLLVRLASRRFSMKGFKTVVVAPW</sequence>
<evidence type="ECO:0000256" key="9">
    <source>
        <dbReference type="PIRSR" id="PIRSR000459-2"/>
    </source>
</evidence>
<feature type="domain" description="Transglutaminase-like" evidence="11">
    <location>
        <begin position="257"/>
        <end position="350"/>
    </location>
</feature>
<proteinExistence type="inferred from homology"/>
<dbReference type="EC" id="2.3.2.13" evidence="6"/>
<dbReference type="InterPro" id="IPR036985">
    <property type="entry name" value="Transglutaminase-like_sf"/>
</dbReference>
<dbReference type="InterPro" id="IPR050779">
    <property type="entry name" value="Transglutaminase"/>
</dbReference>
<dbReference type="SUPFAM" id="SSF49309">
    <property type="entry name" value="Transglutaminase, two C-terminal domains"/>
    <property type="match status" value="2"/>
</dbReference>
<evidence type="ECO:0000256" key="2">
    <source>
        <dbReference type="ARBA" id="ARBA00022679"/>
    </source>
</evidence>
<dbReference type="AlphaFoldDB" id="A0AAV7PAR7"/>
<feature type="binding site" evidence="9">
    <location>
        <position position="387"/>
    </location>
    <ligand>
        <name>Ca(2+)</name>
        <dbReference type="ChEBI" id="CHEBI:29108"/>
    </ligand>
</feature>
<feature type="region of interest" description="Disordered" evidence="10">
    <location>
        <begin position="460"/>
        <end position="494"/>
    </location>
</feature>
<evidence type="ECO:0000259" key="11">
    <source>
        <dbReference type="SMART" id="SM00460"/>
    </source>
</evidence>
<evidence type="ECO:0000256" key="6">
    <source>
        <dbReference type="ARBA" id="ARBA00024222"/>
    </source>
</evidence>
<reference evidence="12" key="1">
    <citation type="journal article" date="2022" name="bioRxiv">
        <title>Sequencing and chromosome-scale assembly of the giantPleurodeles waltlgenome.</title>
        <authorList>
            <person name="Brown T."/>
            <person name="Elewa A."/>
            <person name="Iarovenko S."/>
            <person name="Subramanian E."/>
            <person name="Araus A.J."/>
            <person name="Petzold A."/>
            <person name="Susuki M."/>
            <person name="Suzuki K.-i.T."/>
            <person name="Hayashi T."/>
            <person name="Toyoda A."/>
            <person name="Oliveira C."/>
            <person name="Osipova E."/>
            <person name="Leigh N.D."/>
            <person name="Simon A."/>
            <person name="Yun M.H."/>
        </authorList>
    </citation>
    <scope>NUCLEOTIDE SEQUENCE</scope>
    <source>
        <strain evidence="12">20211129_DDA</strain>
        <tissue evidence="12">Liver</tissue>
    </source>
</reference>
<comment type="similarity">
    <text evidence="1">Belongs to the transglutaminase superfamily. Transglutaminase family.</text>
</comment>
<dbReference type="InterPro" id="IPR013783">
    <property type="entry name" value="Ig-like_fold"/>
</dbReference>
<protein>
    <recommendedName>
        <fullName evidence="6">protein-glutamine gamma-glutamyltransferase</fullName>
        <ecNumber evidence="6">2.3.2.13</ecNumber>
    </recommendedName>
</protein>
<dbReference type="Gene3D" id="2.60.40.10">
    <property type="entry name" value="Immunoglobulins"/>
    <property type="match status" value="3"/>
</dbReference>
<dbReference type="FunFam" id="2.60.40.10:FF:000090">
    <property type="entry name" value="Protein-glutamine gamma-glutamyltransferase 2"/>
    <property type="match status" value="1"/>
</dbReference>
<dbReference type="SUPFAM" id="SSF81296">
    <property type="entry name" value="E set domains"/>
    <property type="match status" value="1"/>
</dbReference>
<evidence type="ECO:0000256" key="5">
    <source>
        <dbReference type="ARBA" id="ARBA00023315"/>
    </source>
</evidence>
<dbReference type="Proteomes" id="UP001066276">
    <property type="component" value="Chromosome 7"/>
</dbReference>
<dbReference type="InterPro" id="IPR038765">
    <property type="entry name" value="Papain-like_cys_pep_sf"/>
</dbReference>
<keyword evidence="13" id="KW-1185">Reference proteome</keyword>
<dbReference type="FunFam" id="2.60.40.10:FF:000171">
    <property type="entry name" value="protein-glutamine gamma-glutamyltransferase 6"/>
    <property type="match status" value="1"/>
</dbReference>
<evidence type="ECO:0000256" key="10">
    <source>
        <dbReference type="SAM" id="MobiDB-lite"/>
    </source>
</evidence>
<feature type="active site" evidence="8">
    <location>
        <position position="324"/>
    </location>
</feature>
<organism evidence="12 13">
    <name type="scientific">Pleurodeles waltl</name>
    <name type="common">Iberian ribbed newt</name>
    <dbReference type="NCBI Taxonomy" id="8319"/>
    <lineage>
        <taxon>Eukaryota</taxon>
        <taxon>Metazoa</taxon>
        <taxon>Chordata</taxon>
        <taxon>Craniata</taxon>
        <taxon>Vertebrata</taxon>
        <taxon>Euteleostomi</taxon>
        <taxon>Amphibia</taxon>
        <taxon>Batrachia</taxon>
        <taxon>Caudata</taxon>
        <taxon>Salamandroidea</taxon>
        <taxon>Salamandridae</taxon>
        <taxon>Pleurodelinae</taxon>
        <taxon>Pleurodeles</taxon>
    </lineage>
</organism>
<dbReference type="InterPro" id="IPR036238">
    <property type="entry name" value="Transglutaminase_C_sf"/>
</dbReference>
<dbReference type="InterPro" id="IPR013808">
    <property type="entry name" value="Transglutaminase_AS"/>
</dbReference>
<dbReference type="PROSITE" id="PS00547">
    <property type="entry name" value="TRANSGLUTAMINASES"/>
    <property type="match status" value="1"/>
</dbReference>
<dbReference type="Pfam" id="PF00868">
    <property type="entry name" value="Transglut_N"/>
    <property type="match status" value="1"/>
</dbReference>
<feature type="binding site" evidence="9">
    <location>
        <position position="389"/>
    </location>
    <ligand>
        <name>Ca(2+)</name>
        <dbReference type="ChEBI" id="CHEBI:29108"/>
    </ligand>
</feature>
<keyword evidence="3 9" id="KW-0479">Metal-binding</keyword>
<feature type="active site" evidence="8">
    <location>
        <position position="265"/>
    </location>
</feature>
<dbReference type="InterPro" id="IPR002931">
    <property type="entry name" value="Transglutaminase-like"/>
</dbReference>
<evidence type="ECO:0000256" key="4">
    <source>
        <dbReference type="ARBA" id="ARBA00022837"/>
    </source>
</evidence>
<feature type="active site" evidence="8">
    <location>
        <position position="347"/>
    </location>
</feature>
<comment type="caution">
    <text evidence="12">The sequence shown here is derived from an EMBL/GenBank/DDBJ whole genome shotgun (WGS) entry which is preliminary data.</text>
</comment>
<dbReference type="InterPro" id="IPR023608">
    <property type="entry name" value="Transglutaminase_animal"/>
</dbReference>
<evidence type="ECO:0000256" key="7">
    <source>
        <dbReference type="ARBA" id="ARBA00051843"/>
    </source>
</evidence>
<dbReference type="InterPro" id="IPR001102">
    <property type="entry name" value="Transglutaminase_N"/>
</dbReference>
<keyword evidence="5" id="KW-0012">Acyltransferase</keyword>
<dbReference type="SUPFAM" id="SSF54001">
    <property type="entry name" value="Cysteine proteinases"/>
    <property type="match status" value="1"/>
</dbReference>
<dbReference type="InterPro" id="IPR008958">
    <property type="entry name" value="Transglutaminase_C"/>
</dbReference>
<feature type="binding site" evidence="9">
    <location>
        <position position="436"/>
    </location>
    <ligand>
        <name>Ca(2+)</name>
        <dbReference type="ChEBI" id="CHEBI:29108"/>
    </ligand>
</feature>
<dbReference type="Gene3D" id="3.90.260.10">
    <property type="entry name" value="Transglutaminase-like"/>
    <property type="match status" value="1"/>
</dbReference>
<feature type="binding site" evidence="9">
    <location>
        <position position="441"/>
    </location>
    <ligand>
        <name>Ca(2+)</name>
        <dbReference type="ChEBI" id="CHEBI:29108"/>
    </ligand>
</feature>
<dbReference type="SMART" id="SM00460">
    <property type="entry name" value="TGc"/>
    <property type="match status" value="1"/>
</dbReference>
<evidence type="ECO:0000256" key="3">
    <source>
        <dbReference type="ARBA" id="ARBA00022723"/>
    </source>
</evidence>
<dbReference type="FunFam" id="3.90.260.10:FF:000001">
    <property type="entry name" value="Protein-glutamine gamma-glutamyltransferase 2"/>
    <property type="match status" value="1"/>
</dbReference>
<evidence type="ECO:0000256" key="8">
    <source>
        <dbReference type="PIRSR" id="PIRSR000459-1"/>
    </source>
</evidence>
<evidence type="ECO:0000256" key="1">
    <source>
        <dbReference type="ARBA" id="ARBA00005968"/>
    </source>
</evidence>
<keyword evidence="2" id="KW-0808">Transferase</keyword>
<accession>A0AAV7PAR7</accession>